<accession>A0ABD1M4J9</accession>
<gene>
    <name evidence="2" type="ORF">Fmac_018293</name>
</gene>
<protein>
    <submittedName>
        <fullName evidence="2">Uncharacterized protein</fullName>
    </submittedName>
</protein>
<reference evidence="2 3" key="1">
    <citation type="submission" date="2024-08" db="EMBL/GenBank/DDBJ databases">
        <title>Insights into the chromosomal genome structure of Flemingia macrophylla.</title>
        <authorList>
            <person name="Ding Y."/>
            <person name="Zhao Y."/>
            <person name="Bi W."/>
            <person name="Wu M."/>
            <person name="Zhao G."/>
            <person name="Gong Y."/>
            <person name="Li W."/>
            <person name="Zhang P."/>
        </authorList>
    </citation>
    <scope>NUCLEOTIDE SEQUENCE [LARGE SCALE GENOMIC DNA]</scope>
    <source>
        <strain evidence="2">DYQJB</strain>
        <tissue evidence="2">Leaf</tissue>
    </source>
</reference>
<dbReference type="AlphaFoldDB" id="A0ABD1M4J9"/>
<evidence type="ECO:0000256" key="1">
    <source>
        <dbReference type="SAM" id="Phobius"/>
    </source>
</evidence>
<feature type="transmembrane region" description="Helical" evidence="1">
    <location>
        <begin position="63"/>
        <end position="82"/>
    </location>
</feature>
<proteinExistence type="predicted"/>
<evidence type="ECO:0000313" key="2">
    <source>
        <dbReference type="EMBL" id="KAL2330712.1"/>
    </source>
</evidence>
<keyword evidence="3" id="KW-1185">Reference proteome</keyword>
<keyword evidence="1" id="KW-1133">Transmembrane helix</keyword>
<organism evidence="2 3">
    <name type="scientific">Flemingia macrophylla</name>
    <dbReference type="NCBI Taxonomy" id="520843"/>
    <lineage>
        <taxon>Eukaryota</taxon>
        <taxon>Viridiplantae</taxon>
        <taxon>Streptophyta</taxon>
        <taxon>Embryophyta</taxon>
        <taxon>Tracheophyta</taxon>
        <taxon>Spermatophyta</taxon>
        <taxon>Magnoliopsida</taxon>
        <taxon>eudicotyledons</taxon>
        <taxon>Gunneridae</taxon>
        <taxon>Pentapetalae</taxon>
        <taxon>rosids</taxon>
        <taxon>fabids</taxon>
        <taxon>Fabales</taxon>
        <taxon>Fabaceae</taxon>
        <taxon>Papilionoideae</taxon>
        <taxon>50 kb inversion clade</taxon>
        <taxon>NPAAA clade</taxon>
        <taxon>indigoferoid/millettioid clade</taxon>
        <taxon>Phaseoleae</taxon>
        <taxon>Flemingia</taxon>
    </lineage>
</organism>
<sequence>MIWRIFNNKMSTDDALFSSITQPLSFSRPLSLSSFISSSTPFAVAIVAISATIATTILRTPSFLHATAAIIALIQPTTIINIESGIVASRDTDDV</sequence>
<keyword evidence="1" id="KW-0812">Transmembrane</keyword>
<dbReference type="EMBL" id="JBGMDY010000006">
    <property type="protein sequence ID" value="KAL2330712.1"/>
    <property type="molecule type" value="Genomic_DNA"/>
</dbReference>
<keyword evidence="1" id="KW-0472">Membrane</keyword>
<feature type="transmembrane region" description="Helical" evidence="1">
    <location>
        <begin position="35"/>
        <end position="57"/>
    </location>
</feature>
<name>A0ABD1M4J9_9FABA</name>
<dbReference type="Proteomes" id="UP001603857">
    <property type="component" value="Unassembled WGS sequence"/>
</dbReference>
<comment type="caution">
    <text evidence="2">The sequence shown here is derived from an EMBL/GenBank/DDBJ whole genome shotgun (WGS) entry which is preliminary data.</text>
</comment>
<evidence type="ECO:0000313" key="3">
    <source>
        <dbReference type="Proteomes" id="UP001603857"/>
    </source>
</evidence>